<protein>
    <submittedName>
        <fullName evidence="2">Uncharacterized protein</fullName>
    </submittedName>
</protein>
<comment type="caution">
    <text evidence="2">The sequence shown here is derived from an EMBL/GenBank/DDBJ whole genome shotgun (WGS) entry which is preliminary data.</text>
</comment>
<evidence type="ECO:0000313" key="2">
    <source>
        <dbReference type="EMBL" id="KAJ9130029.1"/>
    </source>
</evidence>
<organism evidence="2 3">
    <name type="scientific">Pleurostoma richardsiae</name>
    <dbReference type="NCBI Taxonomy" id="41990"/>
    <lineage>
        <taxon>Eukaryota</taxon>
        <taxon>Fungi</taxon>
        <taxon>Dikarya</taxon>
        <taxon>Ascomycota</taxon>
        <taxon>Pezizomycotina</taxon>
        <taxon>Sordariomycetes</taxon>
        <taxon>Sordariomycetidae</taxon>
        <taxon>Calosphaeriales</taxon>
        <taxon>Pleurostomataceae</taxon>
        <taxon>Pleurostoma</taxon>
    </lineage>
</organism>
<feature type="compositionally biased region" description="Polar residues" evidence="1">
    <location>
        <begin position="325"/>
        <end position="336"/>
    </location>
</feature>
<sequence length="336" mass="37039">MYVAHGIEKTPPLTLRQCQISSSYSRDAFRICLLEHQVLGAKPFFRLSGKLTEESCNNFRKLILEKLAIAVDEITVEGSIESLDITLECPGVPGYCLAVAQRNNPLQWPGTDRQIEGMRPSVLVIKDLSDTLKSFKTHLMSHCMKWAERQGMLYEAVAALASTEAAAVRELLSLVAQFSLARDAIGEEVPLMVASQFRNIINITLAETQSSLVDHFKAVTQAGGAQHWQAASATVLVLCDQISQMTVEDRFLALWQPWNADPAHATWGSLCVLLVHFHDYERRIGHAPLKPCGLCVRCFFGTVESSKEEDPSEWLRGPACGRRGSGSTDASGCSSF</sequence>
<name>A0AA38R7R1_9PEZI</name>
<accession>A0AA38R7R1</accession>
<dbReference type="EMBL" id="JANBVO010000112">
    <property type="protein sequence ID" value="KAJ9130029.1"/>
    <property type="molecule type" value="Genomic_DNA"/>
</dbReference>
<evidence type="ECO:0000313" key="3">
    <source>
        <dbReference type="Proteomes" id="UP001174694"/>
    </source>
</evidence>
<gene>
    <name evidence="2" type="ORF">NKR23_g12373</name>
</gene>
<dbReference type="AlphaFoldDB" id="A0AA38R7R1"/>
<proteinExistence type="predicted"/>
<keyword evidence="3" id="KW-1185">Reference proteome</keyword>
<feature type="region of interest" description="Disordered" evidence="1">
    <location>
        <begin position="310"/>
        <end position="336"/>
    </location>
</feature>
<dbReference type="Proteomes" id="UP001174694">
    <property type="component" value="Unassembled WGS sequence"/>
</dbReference>
<reference evidence="2" key="1">
    <citation type="submission" date="2022-07" db="EMBL/GenBank/DDBJ databases">
        <title>Fungi with potential for degradation of polypropylene.</title>
        <authorList>
            <person name="Gostincar C."/>
        </authorList>
    </citation>
    <scope>NUCLEOTIDE SEQUENCE</scope>
    <source>
        <strain evidence="2">EXF-13308</strain>
    </source>
</reference>
<evidence type="ECO:0000256" key="1">
    <source>
        <dbReference type="SAM" id="MobiDB-lite"/>
    </source>
</evidence>